<feature type="compositionally biased region" description="Basic and acidic residues" evidence="5">
    <location>
        <begin position="52"/>
        <end position="69"/>
    </location>
</feature>
<dbReference type="Bgee" id="ENSELUG00000027371">
    <property type="expression patterns" value="Expressed in bone element and 11 other cell types or tissues"/>
</dbReference>
<organism evidence="7 8">
    <name type="scientific">Esox lucius</name>
    <name type="common">Northern pike</name>
    <dbReference type="NCBI Taxonomy" id="8010"/>
    <lineage>
        <taxon>Eukaryota</taxon>
        <taxon>Metazoa</taxon>
        <taxon>Chordata</taxon>
        <taxon>Craniata</taxon>
        <taxon>Vertebrata</taxon>
        <taxon>Euteleostomi</taxon>
        <taxon>Actinopterygii</taxon>
        <taxon>Neopterygii</taxon>
        <taxon>Teleostei</taxon>
        <taxon>Protacanthopterygii</taxon>
        <taxon>Esociformes</taxon>
        <taxon>Esocidae</taxon>
        <taxon>Esox</taxon>
    </lineage>
</organism>
<dbReference type="InterPro" id="IPR001849">
    <property type="entry name" value="PH_domain"/>
</dbReference>
<reference evidence="7" key="3">
    <citation type="submission" date="2025-08" db="UniProtKB">
        <authorList>
            <consortium name="Ensembl"/>
        </authorList>
    </citation>
    <scope>IDENTIFICATION</scope>
</reference>
<feature type="region of interest" description="Disordered" evidence="5">
    <location>
        <begin position="1197"/>
        <end position="1223"/>
    </location>
</feature>
<evidence type="ECO:0000256" key="3">
    <source>
        <dbReference type="ARBA" id="ARBA00022737"/>
    </source>
</evidence>
<dbReference type="Proteomes" id="UP000265140">
    <property type="component" value="Chromosome 5"/>
</dbReference>
<feature type="compositionally biased region" description="Polar residues" evidence="5">
    <location>
        <begin position="2014"/>
        <end position="2037"/>
    </location>
</feature>
<feature type="compositionally biased region" description="Pro residues" evidence="5">
    <location>
        <begin position="2138"/>
        <end position="2148"/>
    </location>
</feature>
<dbReference type="CDD" id="cd00176">
    <property type="entry name" value="SPEC"/>
    <property type="match status" value="3"/>
</dbReference>
<reference evidence="7" key="4">
    <citation type="submission" date="2025-09" db="UniProtKB">
        <authorList>
            <consortium name="Ensembl"/>
        </authorList>
    </citation>
    <scope>IDENTIFICATION</scope>
</reference>
<feature type="region of interest" description="Disordered" evidence="5">
    <location>
        <begin position="500"/>
        <end position="597"/>
    </location>
</feature>
<feature type="region of interest" description="Disordered" evidence="5">
    <location>
        <begin position="773"/>
        <end position="794"/>
    </location>
</feature>
<feature type="region of interest" description="Disordered" evidence="5">
    <location>
        <begin position="1536"/>
        <end position="1562"/>
    </location>
</feature>
<feature type="region of interest" description="Disordered" evidence="5">
    <location>
        <begin position="1628"/>
        <end position="1678"/>
    </location>
</feature>
<sequence length="2572" mass="286373">MAPLSPQLVPLAKWTPMTHVPLGQQQQEDNAALPPASTATRSIKKITISGSSDKEHNAWRKSGHSDHRGVHVGPLLTPGTEMPRSENNNNNNNNNKSGLARILGVSCENQPSSQLKMLLRKESNPDQQPNRSPVPGSDLLPWSREKTQNQVEAWIAGKHQEMDEGCDIQKDLRDFENTFFQLNQTREQQSSKLNPSSECVKKQLSQVRDQWQALKERTVHQQRAVGGAINPQEFNRKVDKLEAWIKEKGEEWAQMKVLGDNPDKLQLTRRILDLKQDEQMYRTLHEEINQLALTLEKQGRPTETKNISTRRKHINMLWLKVQSLLKDYHDHLRLALEVSSFYQQADNALSAIKKMRTGISVVKNSGEEREIRDIASQIMMLDVSMSQLSIHHPALAQRVSLKQTEVKDCWSHLQNIVRTTRLPTIAPASLPGSDFSSADGQPLTWAREPQDSRPKEPHRIMGKEVKEDPNMKDFVSVQGEGLSESHAPGTTRESAVCFNVSPPKQQTGGERQVNVEPRLQSGSTRLQSGSARLQSGSSRRGHPNLRLYIPEPHAENPQPNPQLQVVAIPQPHPPLQTQRCSQPHPPVQNQRRPQPRQHFQTQLQKFTVSADKTLLWLKENVVMATQVCSLIGSEAKRLQDVLGQELFTNKDRIEVVKKEGRGLVNAQHPSSRKIQEFLSRLDDLWEELKRRHHRNHIYLQSEEEDYRVVKVLQALGCIEAWLQAVDLSLWTSQLAGDPETMRLAEREGCLLQKELCAQGLVLATLRQEVDRLGGHQSGEGSVHPNAEGPQGPQTHLSERMEQVERKYQSVQTVLIQRSSSLQDRRMLTEFLERVELESQEDREEGYNSSSRQPLHTKMRSASSLLGDGCGEVAVPLMKAMGDPVEELREAVEMLNDTVRERGRVQNHIHDQAIQNLIRQLGVLSMHVEGCLCCSIELTLDLVRRETDMAVRCEPDGCGLGDLEEQQHHLEVDYAKLMVEIEALQRETCNLVKLCPDRVSTLGVEVQETMTMWRDLGKNMEENRHRLQQFVALQDFFRNYLAIILWTEDTRAFIFSETVLHCGKDGKEPMTEEMEMDILIDKKFEEFEELNATGRTLLDTEHHLANMIRERLEELRSMLDWILIHWRAQKHRRSLSKPNTENTKEIIYSEPPGDPTAEPIYSNTIADHTSEDTIYTNTAELLPEDTVDNIYSEAIAGSPQRAPALSESHQPTAGTVSENQQQPAEDLDDDYQVMNSDGYEVMNSVQGLAGGGFDLTVPQTISEPSSPALCLGDSSVNSKPGVILGGSMDRGGIVNLILSLGKLGDSHVEVMEEKEEEEESAKPVHRVSTYLHVKENNMAASAPVYESITLPRLRSKTQSSSASSSGPPCFVSSSSPPTSTSTSRSIFSTQKKKGKSKTDSQRHTMQRIMGVEGEEQTEQGCPAQASTQPITSYNTQTWPMKDGRSKKKSQSKAEEVGPGTGVDLMDYVQNPLAKDINDECCGVYTISPYAVTEASSMAPPRGPVRSHCRFLSLGSVLTFDLPKDMRLVPSIHDIITIGPPEHRGGPKPKCNPNPNLKPHTERNPALSSFKQATSSLSPPSCLSHHMPTQVMTQTQLEPCRSHQDEDFPPPPPALSKEIDKSDYQTLSIEDLSLPQTVPSNDKSDYQTLSSEDLSLPQTVPNKDVSLPQTVPSKDLSPPQTMERIMIGQTPEMPGQSLRPGLISLELNSSSVYQNQEPSVIQVSSQQGPSVIQVSSHQGPSVIQVSSHQGPSVIQVPSHQGPSVIQVSSHQGPSVMQVSSHQGPSVMQVSSHQGPSVMQVPSHQGPSVMQGSSHQGPSVMQGSSHQGPSVIQGSSHQGPSVIQGSSHQGPSVVQGSSHQGPSVVQGSSHQGPSVMQGSSHQGPSVMQGSSHQGPSVIQGSCHQGPSVIQGSSHQGPCVIQGSSQSSQMVVILKTSGLDNMRRDSNVSNFKSLHYSEMLQCSNVPEVLQCSNVPKVFQCSNVSEMIQTQGKVEDFQPETRMTVARVLSLRETDSDPVHQNNEPDLVLQNTDSDPVHQSTEPDLVLQDKDSDPVHQNTEPDLVLQDKDSDPVHQNTEHDLLFQDWVHPDHHQFEELEEELEDIWKHINSYRESFCSDIMYQPHQEEGGGSSSHGISTDPSSPSFPPPTPPKATPYRKLITSSAPNLLVGEFTLPALLQTLKGSNESQGNAQQPNPREELPILGSWNRRSWATFPNQGQPWSSTALENETGIDRVKLPQIEDQQKYIYQYKEEEDEEKESEKGDLMKMEDIGCLKDQSASLLSVHSSRDRDNNRASLDGEMVDQGQRMTTGGRCDTTKDSCSGLQLQSMEGPLERKQKLQLGGKKAGSRAWSAHHAVLYKQTLCFYQDRKDTLRSSVCGLPLNLRGAVCVMAPEYTKKPHCFSLRLRDGSEYLLSTTSLFSMKKWMLKIQANTEDHFGSMGQKVSARSRESSPTSLPHTQPGCCFTSDQVCHSNKHRSHSFSSATYHKMKPVMLPPGGRVQESIPSYSVTLVIGDKQSDARTVSYDDSGPSTCKTNRDFYQPNFHQQDTALQSYISLPQQRKKSVFKKFFGKKDVLS</sequence>
<dbReference type="GeneTree" id="ENSGT00530000069620"/>
<feature type="region of interest" description="Disordered" evidence="5">
    <location>
        <begin position="428"/>
        <end position="470"/>
    </location>
</feature>
<dbReference type="InterPro" id="IPR011993">
    <property type="entry name" value="PH-like_dom_sf"/>
</dbReference>
<feature type="domain" description="PH" evidence="6">
    <location>
        <begin position="2321"/>
        <end position="2429"/>
    </location>
</feature>
<dbReference type="SUPFAM" id="SSF50729">
    <property type="entry name" value="PH domain-like"/>
    <property type="match status" value="1"/>
</dbReference>
<evidence type="ECO:0000256" key="2">
    <source>
        <dbReference type="ARBA" id="ARBA00022467"/>
    </source>
</evidence>
<keyword evidence="2" id="KW-0117">Actin capping</keyword>
<dbReference type="GO" id="GO:0051693">
    <property type="term" value="P:actin filament capping"/>
    <property type="evidence" value="ECO:0007669"/>
    <property type="project" value="UniProtKB-KW"/>
</dbReference>
<dbReference type="Gene3D" id="2.30.29.30">
    <property type="entry name" value="Pleckstrin-homology domain (PH domain)/Phosphotyrosine-binding domain (PTB)"/>
    <property type="match status" value="1"/>
</dbReference>
<name>A0A6Q2WQV9_ESOLU</name>
<feature type="compositionally biased region" description="Polar residues" evidence="5">
    <location>
        <begin position="1423"/>
        <end position="1437"/>
    </location>
</feature>
<dbReference type="FunFam" id="2.30.29.30:FF:000024">
    <property type="entry name" value="Spectrin beta chain"/>
    <property type="match status" value="1"/>
</dbReference>
<reference evidence="7" key="2">
    <citation type="submission" date="2020-02" db="EMBL/GenBank/DDBJ databases">
        <title>Esox lucius (northern pike) genome, fEsoLuc1, primary haplotype.</title>
        <authorList>
            <person name="Myers G."/>
            <person name="Karagic N."/>
            <person name="Meyer A."/>
            <person name="Pippel M."/>
            <person name="Reichard M."/>
            <person name="Winkler S."/>
            <person name="Tracey A."/>
            <person name="Sims Y."/>
            <person name="Howe K."/>
            <person name="Rhie A."/>
            <person name="Formenti G."/>
            <person name="Durbin R."/>
            <person name="Fedrigo O."/>
            <person name="Jarvis E.D."/>
        </authorList>
    </citation>
    <scope>NUCLEOTIDE SEQUENCE [LARGE SCALE GENOMIC DNA]</scope>
</reference>
<proteinExistence type="inferred from homology"/>
<feature type="compositionally biased region" description="Low complexity" evidence="5">
    <location>
        <begin position="587"/>
        <end position="597"/>
    </location>
</feature>
<feature type="region of interest" description="Disordered" evidence="5">
    <location>
        <begin position="2007"/>
        <end position="2070"/>
    </location>
</feature>
<comment type="similarity">
    <text evidence="1">Belongs to the spectrin family.</text>
</comment>
<evidence type="ECO:0000256" key="5">
    <source>
        <dbReference type="SAM" id="MobiDB-lite"/>
    </source>
</evidence>
<dbReference type="PROSITE" id="PS50003">
    <property type="entry name" value="PH_DOMAIN"/>
    <property type="match status" value="1"/>
</dbReference>
<feature type="region of interest" description="Disordered" evidence="5">
    <location>
        <begin position="1729"/>
        <end position="1919"/>
    </location>
</feature>
<dbReference type="InterPro" id="IPR001605">
    <property type="entry name" value="PH_dom-spectrin-type"/>
</dbReference>
<dbReference type="PRINTS" id="PR00683">
    <property type="entry name" value="SPECTRINPH"/>
</dbReference>
<feature type="region of interest" description="Disordered" evidence="5">
    <location>
        <begin position="47"/>
        <end position="98"/>
    </location>
</feature>
<feature type="region of interest" description="Disordered" evidence="5">
    <location>
        <begin position="837"/>
        <end position="856"/>
    </location>
</feature>
<dbReference type="Pfam" id="PF00169">
    <property type="entry name" value="PH"/>
    <property type="match status" value="1"/>
</dbReference>
<dbReference type="SMART" id="SM00233">
    <property type="entry name" value="PH"/>
    <property type="match status" value="1"/>
</dbReference>
<dbReference type="InParanoid" id="A0A6Q2WQV9"/>
<feature type="compositionally biased region" description="Basic and acidic residues" evidence="5">
    <location>
        <begin position="448"/>
        <end position="470"/>
    </location>
</feature>
<evidence type="ECO:0000313" key="7">
    <source>
        <dbReference type="Ensembl" id="ENSELUP00000043241.2"/>
    </source>
</evidence>
<feature type="compositionally biased region" description="Low complexity" evidence="5">
    <location>
        <begin position="1546"/>
        <end position="1556"/>
    </location>
</feature>
<dbReference type="SMART" id="SM00150">
    <property type="entry name" value="SPEC"/>
    <property type="match status" value="5"/>
</dbReference>
<evidence type="ECO:0000256" key="1">
    <source>
        <dbReference type="ARBA" id="ARBA00006826"/>
    </source>
</evidence>
<feature type="region of interest" description="Disordered" evidence="5">
    <location>
        <begin position="121"/>
        <end position="143"/>
    </location>
</feature>
<feature type="compositionally biased region" description="Basic and acidic residues" evidence="5">
    <location>
        <begin position="2060"/>
        <end position="2070"/>
    </location>
</feature>
<accession>A0A6Q2WQV9</accession>
<keyword evidence="4" id="KW-0009">Actin-binding</keyword>
<feature type="compositionally biased region" description="Polar residues" evidence="5">
    <location>
        <begin position="520"/>
        <end position="538"/>
    </location>
</feature>
<protein>
    <recommendedName>
        <fullName evidence="6">PH domain-containing protein</fullName>
    </recommendedName>
</protein>
<dbReference type="SUPFAM" id="SSF46966">
    <property type="entry name" value="Spectrin repeat"/>
    <property type="match status" value="4"/>
</dbReference>
<dbReference type="OMA" id="SEFMEIV"/>
<feature type="compositionally biased region" description="Polar residues" evidence="5">
    <location>
        <begin position="1206"/>
        <end position="1222"/>
    </location>
</feature>
<feature type="region of interest" description="Disordered" evidence="5">
    <location>
        <begin position="1355"/>
        <end position="1457"/>
    </location>
</feature>
<evidence type="ECO:0000256" key="4">
    <source>
        <dbReference type="ARBA" id="ARBA00023203"/>
    </source>
</evidence>
<reference evidence="8" key="1">
    <citation type="journal article" date="2014" name="PLoS ONE">
        <title>The genome and linkage map of the northern pike (Esox lucius): conserved synteny revealed between the salmonid sister group and the Neoteleostei.</title>
        <authorList>
            <person name="Rondeau E.B."/>
            <person name="Minkley D.R."/>
            <person name="Leong J.S."/>
            <person name="Messmer A.M."/>
            <person name="Jantzen J.R."/>
            <person name="von Schalburg K.R."/>
            <person name="Lemon C."/>
            <person name="Bird N.H."/>
            <person name="Koop B.F."/>
        </authorList>
    </citation>
    <scope>NUCLEOTIDE SEQUENCE</scope>
</reference>
<feature type="compositionally biased region" description="Polar residues" evidence="5">
    <location>
        <begin position="1628"/>
        <end position="1670"/>
    </location>
</feature>
<feature type="region of interest" description="Disordered" evidence="5">
    <location>
        <begin position="2117"/>
        <end position="2152"/>
    </location>
</feature>
<keyword evidence="3" id="KW-0677">Repeat</keyword>
<dbReference type="InterPro" id="IPR018159">
    <property type="entry name" value="Spectrin/alpha-actinin"/>
</dbReference>
<feature type="region of interest" description="Disordered" evidence="5">
    <location>
        <begin position="1589"/>
        <end position="1616"/>
    </location>
</feature>
<evidence type="ECO:0000313" key="8">
    <source>
        <dbReference type="Proteomes" id="UP000265140"/>
    </source>
</evidence>
<feature type="compositionally biased region" description="Polar residues" evidence="5">
    <location>
        <begin position="846"/>
        <end position="856"/>
    </location>
</feature>
<evidence type="ECO:0000259" key="6">
    <source>
        <dbReference type="PROSITE" id="PS50003"/>
    </source>
</evidence>
<keyword evidence="8" id="KW-1185">Reference proteome</keyword>
<dbReference type="Pfam" id="PF00435">
    <property type="entry name" value="Spectrin"/>
    <property type="match status" value="2"/>
</dbReference>
<dbReference type="PANTHER" id="PTHR11915">
    <property type="entry name" value="SPECTRIN/FILAMIN RELATED CYTOSKELETAL PROTEIN"/>
    <property type="match status" value="1"/>
</dbReference>
<feature type="region of interest" description="Disordered" evidence="5">
    <location>
        <begin position="2278"/>
        <end position="2314"/>
    </location>
</feature>
<dbReference type="Ensembl" id="ENSELUT00000084033.2">
    <property type="protein sequence ID" value="ENSELUP00000043241.2"/>
    <property type="gene ID" value="ENSELUG00000027371.2"/>
</dbReference>
<dbReference type="GO" id="GO:0005543">
    <property type="term" value="F:phospholipid binding"/>
    <property type="evidence" value="ECO:0007669"/>
    <property type="project" value="InterPro"/>
</dbReference>
<dbReference type="GO" id="GO:0003779">
    <property type="term" value="F:actin binding"/>
    <property type="evidence" value="ECO:0007669"/>
    <property type="project" value="UniProtKB-KW"/>
</dbReference>
<dbReference type="Gene3D" id="1.20.58.60">
    <property type="match status" value="3"/>
</dbReference>
<feature type="compositionally biased region" description="Low complexity" evidence="5">
    <location>
        <begin position="1355"/>
        <end position="1388"/>
    </location>
</feature>
<feature type="compositionally biased region" description="Low complexity" evidence="5">
    <location>
        <begin position="2128"/>
        <end position="2137"/>
    </location>
</feature>
<dbReference type="InterPro" id="IPR002017">
    <property type="entry name" value="Spectrin_repeat"/>
</dbReference>